<dbReference type="InterPro" id="IPR014721">
    <property type="entry name" value="Ribsml_uS5_D2-typ_fold_subgr"/>
</dbReference>
<feature type="domain" description="AAA+ ATPase" evidence="4">
    <location>
        <begin position="210"/>
        <end position="392"/>
    </location>
</feature>
<dbReference type="SUPFAM" id="SSF52540">
    <property type="entry name" value="P-loop containing nucleoside triphosphate hydrolases"/>
    <property type="match status" value="1"/>
</dbReference>
<dbReference type="Pfam" id="PF13335">
    <property type="entry name" value="Mg_chelatase_C"/>
    <property type="match status" value="1"/>
</dbReference>
<gene>
    <name evidence="5" type="ORF">BXY53_0511</name>
</gene>
<dbReference type="Gene3D" id="3.40.50.300">
    <property type="entry name" value="P-loop containing nucleotide triphosphate hydrolases"/>
    <property type="match status" value="1"/>
</dbReference>
<dbReference type="InterPro" id="IPR025158">
    <property type="entry name" value="Mg_chelat-rel_C"/>
</dbReference>
<dbReference type="OrthoDB" id="9813147at2"/>
<protein>
    <submittedName>
        <fullName evidence="5">Magnesium chelatase family protein</fullName>
    </submittedName>
</protein>
<accession>A0A397Q6M0</accession>
<dbReference type="NCBIfam" id="TIGR00368">
    <property type="entry name" value="YifB family Mg chelatase-like AAA ATPase"/>
    <property type="match status" value="1"/>
</dbReference>
<dbReference type="InterPro" id="IPR000523">
    <property type="entry name" value="Mg_chelatse_chII-like_cat_dom"/>
</dbReference>
<proteinExistence type="inferred from homology"/>
<dbReference type="Proteomes" id="UP000266273">
    <property type="component" value="Unassembled WGS sequence"/>
</dbReference>
<keyword evidence="2" id="KW-0547">Nucleotide-binding</keyword>
<dbReference type="CDD" id="cd00009">
    <property type="entry name" value="AAA"/>
    <property type="match status" value="1"/>
</dbReference>
<evidence type="ECO:0000256" key="3">
    <source>
        <dbReference type="ARBA" id="ARBA00022840"/>
    </source>
</evidence>
<dbReference type="InterPro" id="IPR027417">
    <property type="entry name" value="P-loop_NTPase"/>
</dbReference>
<dbReference type="GO" id="GO:0005524">
    <property type="term" value="F:ATP binding"/>
    <property type="evidence" value="ECO:0007669"/>
    <property type="project" value="UniProtKB-KW"/>
</dbReference>
<name>A0A397Q6M0_9HYPH</name>
<dbReference type="PANTHER" id="PTHR32039">
    <property type="entry name" value="MAGNESIUM-CHELATASE SUBUNIT CHLI"/>
    <property type="match status" value="1"/>
</dbReference>
<dbReference type="GO" id="GO:0003677">
    <property type="term" value="F:DNA binding"/>
    <property type="evidence" value="ECO:0007669"/>
    <property type="project" value="InterPro"/>
</dbReference>
<dbReference type="EMBL" id="QXDF01000001">
    <property type="protein sequence ID" value="RIA55445.1"/>
    <property type="molecule type" value="Genomic_DNA"/>
</dbReference>
<comment type="caution">
    <text evidence="5">The sequence shown here is derived from an EMBL/GenBank/DDBJ whole genome shotgun (WGS) entry which is preliminary data.</text>
</comment>
<sequence>MFARISTVALHGIEARQVDVQVSLSAGLPSFTIVGLADKAVAESRERVRAALSAIGLGLPPKRITVNLSPADLPKEGSHYDLPIALGLMVASGAIPGDLLESYCVTGELALDGSLSPIVGALPAAIGANALGKGLICPAASGSEAVWAGETVDVLAPPDILSLVNHLKGEQMLARPEPARSVESRAARLDLSDVYGQETAKRALEIAAAGGHNMLMIGPPGAGKSMLAERLPTILPPMSSEEMLEVAMIQSMAGLLSESGLSRERPFRAPHHSATMAALVGGGTRPRPGEVALAHRGVLFLDELPEFAPRVLDSLRQPLETGEISIARANHRISYPSRIQLIGAMNPCRCGQAFEGGRSCRRGQNCMSQYMSRISGPLLDRIDLQIEMPAVSALDLTRPQTPEPSATVRDRVVAARERQCSRYRSLGLQDVWTNAECPASKLPDVAAPDDRGQTILQEATQRLGLTARGYHRTLRLARTIADLDQSERVTHIHVAEALAYRGEAMNASMAA</sequence>
<dbReference type="InterPro" id="IPR045006">
    <property type="entry name" value="CHLI-like"/>
</dbReference>
<dbReference type="InterPro" id="IPR001208">
    <property type="entry name" value="MCM_dom"/>
</dbReference>
<evidence type="ECO:0000256" key="2">
    <source>
        <dbReference type="ARBA" id="ARBA00022741"/>
    </source>
</evidence>
<comment type="similarity">
    <text evidence="1">Belongs to the Mg-chelatase subunits D/I family. ComM subfamily.</text>
</comment>
<dbReference type="InterPro" id="IPR004482">
    <property type="entry name" value="Mg_chelat-rel"/>
</dbReference>
<organism evidence="5 6">
    <name type="scientific">Dichotomicrobium thermohalophilum</name>
    <dbReference type="NCBI Taxonomy" id="933063"/>
    <lineage>
        <taxon>Bacteria</taxon>
        <taxon>Pseudomonadati</taxon>
        <taxon>Pseudomonadota</taxon>
        <taxon>Alphaproteobacteria</taxon>
        <taxon>Hyphomicrobiales</taxon>
        <taxon>Hyphomicrobiaceae</taxon>
        <taxon>Dichotomicrobium</taxon>
    </lineage>
</organism>
<evidence type="ECO:0000256" key="1">
    <source>
        <dbReference type="ARBA" id="ARBA00006354"/>
    </source>
</evidence>
<dbReference type="PANTHER" id="PTHR32039:SF7">
    <property type="entry name" value="COMPETENCE PROTEIN COMM"/>
    <property type="match status" value="1"/>
</dbReference>
<evidence type="ECO:0000313" key="5">
    <source>
        <dbReference type="EMBL" id="RIA55445.1"/>
    </source>
</evidence>
<dbReference type="Pfam" id="PF13541">
    <property type="entry name" value="ChlI"/>
    <property type="match status" value="1"/>
</dbReference>
<dbReference type="PRINTS" id="PR01657">
    <property type="entry name" value="MCMFAMILY"/>
</dbReference>
<reference evidence="5 6" key="1">
    <citation type="submission" date="2018-08" db="EMBL/GenBank/DDBJ databases">
        <title>Genomic Encyclopedia of Archaeal and Bacterial Type Strains, Phase II (KMG-II): from individual species to whole genera.</title>
        <authorList>
            <person name="Goeker M."/>
        </authorList>
    </citation>
    <scope>NUCLEOTIDE SEQUENCE [LARGE SCALE GENOMIC DNA]</scope>
    <source>
        <strain evidence="5 6">DSM 5002</strain>
    </source>
</reference>
<evidence type="ECO:0000313" key="6">
    <source>
        <dbReference type="Proteomes" id="UP000266273"/>
    </source>
</evidence>
<dbReference type="InterPro" id="IPR003593">
    <property type="entry name" value="AAA+_ATPase"/>
</dbReference>
<keyword evidence="6" id="KW-1185">Reference proteome</keyword>
<dbReference type="SMART" id="SM00382">
    <property type="entry name" value="AAA"/>
    <property type="match status" value="1"/>
</dbReference>
<dbReference type="AlphaFoldDB" id="A0A397Q6M0"/>
<dbReference type="Gene3D" id="3.30.230.10">
    <property type="match status" value="1"/>
</dbReference>
<dbReference type="SUPFAM" id="SSF54211">
    <property type="entry name" value="Ribosomal protein S5 domain 2-like"/>
    <property type="match status" value="1"/>
</dbReference>
<evidence type="ECO:0000259" key="4">
    <source>
        <dbReference type="SMART" id="SM00382"/>
    </source>
</evidence>
<dbReference type="InterPro" id="IPR020568">
    <property type="entry name" value="Ribosomal_Su5_D2-typ_SF"/>
</dbReference>
<dbReference type="Pfam" id="PF01078">
    <property type="entry name" value="Mg_chelatase"/>
    <property type="match status" value="1"/>
</dbReference>
<keyword evidence="3" id="KW-0067">ATP-binding</keyword>
<dbReference type="RefSeq" id="WP_119060348.1">
    <property type="nucleotide sequence ID" value="NZ_QXDF01000001.1"/>
</dbReference>